<comment type="function">
    <text evidence="7">Catalyzes the adenylation by ATP of the carboxyl group of the C-terminal glycine of sulfur carrier protein MoaD.</text>
</comment>
<dbReference type="Pfam" id="PF00581">
    <property type="entry name" value="Rhodanese"/>
    <property type="match status" value="1"/>
</dbReference>
<dbReference type="FunFam" id="3.40.50.720:FF:000033">
    <property type="entry name" value="Adenylyltransferase and sulfurtransferase MOCS3"/>
    <property type="match status" value="1"/>
</dbReference>
<organism evidence="15 16">
    <name type="scientific">Wenzhouxiangella limi</name>
    <dbReference type="NCBI Taxonomy" id="2707351"/>
    <lineage>
        <taxon>Bacteria</taxon>
        <taxon>Pseudomonadati</taxon>
        <taxon>Pseudomonadota</taxon>
        <taxon>Gammaproteobacteria</taxon>
        <taxon>Chromatiales</taxon>
        <taxon>Wenzhouxiangellaceae</taxon>
        <taxon>Wenzhouxiangella</taxon>
    </lineage>
</organism>
<dbReference type="GO" id="GO:0005524">
    <property type="term" value="F:ATP binding"/>
    <property type="evidence" value="ECO:0007669"/>
    <property type="project" value="UniProtKB-KW"/>
</dbReference>
<dbReference type="Gene3D" id="3.40.250.10">
    <property type="entry name" value="Rhodanese-like domain"/>
    <property type="match status" value="1"/>
</dbReference>
<evidence type="ECO:0000256" key="4">
    <source>
        <dbReference type="ARBA" id="ARBA00022741"/>
    </source>
</evidence>
<comment type="pathway">
    <text evidence="1">Cofactor biosynthesis; molybdopterin biosynthesis.</text>
</comment>
<evidence type="ECO:0000256" key="13">
    <source>
        <dbReference type="ARBA" id="ARBA00078531"/>
    </source>
</evidence>
<evidence type="ECO:0000313" key="16">
    <source>
        <dbReference type="Proteomes" id="UP000484885"/>
    </source>
</evidence>
<dbReference type="Proteomes" id="UP000484885">
    <property type="component" value="Unassembled WGS sequence"/>
</dbReference>
<sequence length="360" mass="38425">MSDRYAKQFILPEIGPDGQTRIGAGRVLCVGAGGLGCAVLPYLAGAGVGQITVIDNDRVDRTNLQRQVLFGESSLDRPKAVAAADRLRDLNPDISVDPIDARLNLDNVEVLLKSHDVIVDGSDNYATKYLVADACVKFNRPLVYGTVTGMEAMVTVFYAGQGPCLRCLFPKAPTGWVPNCAEAGVLGSLVGMTGSLQASEVIKLLVGKSTGMQGLLGRLWVMDARDGQSRVMAVRRRADCGTCGQPPADIVLQSAPRPVLREIDVTEARALAGWPFLDVRERDEFAAGHIPGAHNLPLSELQSGRISPPAGSRCVVYCESGVRCHTAAEILKSFDYQDIRGLRGGLPAWQAAADSHSTQS</sequence>
<dbReference type="CDD" id="cd00757">
    <property type="entry name" value="ThiF_MoeB_HesA_family"/>
    <property type="match status" value="1"/>
</dbReference>
<evidence type="ECO:0000256" key="1">
    <source>
        <dbReference type="ARBA" id="ARBA00005046"/>
    </source>
</evidence>
<evidence type="ECO:0000259" key="14">
    <source>
        <dbReference type="PROSITE" id="PS50206"/>
    </source>
</evidence>
<dbReference type="SUPFAM" id="SSF69572">
    <property type="entry name" value="Activating enzymes of the ubiquitin-like proteins"/>
    <property type="match status" value="1"/>
</dbReference>
<keyword evidence="5" id="KW-0067">ATP-binding</keyword>
<dbReference type="GO" id="GO:0005829">
    <property type="term" value="C:cytosol"/>
    <property type="evidence" value="ECO:0007669"/>
    <property type="project" value="TreeGrafter"/>
</dbReference>
<evidence type="ECO:0000256" key="6">
    <source>
        <dbReference type="ARBA" id="ARBA00052218"/>
    </source>
</evidence>
<dbReference type="InterPro" id="IPR001763">
    <property type="entry name" value="Rhodanese-like_dom"/>
</dbReference>
<gene>
    <name evidence="15" type="ORF">G3I74_08275</name>
</gene>
<accession>A0A845V0I4</accession>
<keyword evidence="4" id="KW-0547">Nucleotide-binding</keyword>
<evidence type="ECO:0000256" key="5">
    <source>
        <dbReference type="ARBA" id="ARBA00022840"/>
    </source>
</evidence>
<evidence type="ECO:0000256" key="9">
    <source>
        <dbReference type="ARBA" id="ARBA00066884"/>
    </source>
</evidence>
<comment type="catalytic activity">
    <reaction evidence="6">
        <text>[molybdopterin-synthase sulfur-carrier protein]-C-terminal Gly-Gly + ATP + H(+) = [molybdopterin-synthase sulfur-carrier protein]-C-terminal Gly-Gly-AMP + diphosphate</text>
        <dbReference type="Rhea" id="RHEA:43616"/>
        <dbReference type="Rhea" id="RHEA-COMP:12159"/>
        <dbReference type="Rhea" id="RHEA-COMP:12202"/>
        <dbReference type="ChEBI" id="CHEBI:15378"/>
        <dbReference type="ChEBI" id="CHEBI:30616"/>
        <dbReference type="ChEBI" id="CHEBI:33019"/>
        <dbReference type="ChEBI" id="CHEBI:90618"/>
        <dbReference type="ChEBI" id="CHEBI:90778"/>
        <dbReference type="EC" id="2.7.7.80"/>
    </reaction>
</comment>
<evidence type="ECO:0000256" key="12">
    <source>
        <dbReference type="ARBA" id="ARBA00075328"/>
    </source>
</evidence>
<evidence type="ECO:0000256" key="10">
    <source>
        <dbReference type="ARBA" id="ARBA00073635"/>
    </source>
</evidence>
<dbReference type="InterPro" id="IPR036873">
    <property type="entry name" value="Rhodanese-like_dom_sf"/>
</dbReference>
<dbReference type="RefSeq" id="WP_164211109.1">
    <property type="nucleotide sequence ID" value="NZ_JAAGSC010000040.1"/>
</dbReference>
<dbReference type="InterPro" id="IPR000594">
    <property type="entry name" value="ThiF_NAD_FAD-bd"/>
</dbReference>
<dbReference type="PANTHER" id="PTHR10953:SF102">
    <property type="entry name" value="ADENYLYLTRANSFERASE AND SULFURTRANSFERASE MOCS3"/>
    <property type="match status" value="1"/>
</dbReference>
<dbReference type="InterPro" id="IPR045886">
    <property type="entry name" value="ThiF/MoeB/HesA"/>
</dbReference>
<dbReference type="GO" id="GO:0004792">
    <property type="term" value="F:thiosulfate-cyanide sulfurtransferase activity"/>
    <property type="evidence" value="ECO:0007669"/>
    <property type="project" value="InterPro"/>
</dbReference>
<dbReference type="CDD" id="cd00158">
    <property type="entry name" value="RHOD"/>
    <property type="match status" value="1"/>
</dbReference>
<dbReference type="EC" id="2.7.7.80" evidence="9"/>
<comment type="similarity">
    <text evidence="2">Belongs to the HesA/MoeB/ThiF family.</text>
</comment>
<dbReference type="InterPro" id="IPR035985">
    <property type="entry name" value="Ubiquitin-activating_enz"/>
</dbReference>
<dbReference type="InterPro" id="IPR001307">
    <property type="entry name" value="Thiosulphate_STrfase_CS"/>
</dbReference>
<dbReference type="PROSITE" id="PS50206">
    <property type="entry name" value="RHODANESE_3"/>
    <property type="match status" value="1"/>
</dbReference>
<keyword evidence="16" id="KW-1185">Reference proteome</keyword>
<proteinExistence type="inferred from homology"/>
<dbReference type="GO" id="GO:0008146">
    <property type="term" value="F:sulfotransferase activity"/>
    <property type="evidence" value="ECO:0007669"/>
    <property type="project" value="TreeGrafter"/>
</dbReference>
<dbReference type="EMBL" id="JAAGSC010000040">
    <property type="protein sequence ID" value="NDY95720.1"/>
    <property type="molecule type" value="Genomic_DNA"/>
</dbReference>
<evidence type="ECO:0000256" key="2">
    <source>
        <dbReference type="ARBA" id="ARBA00009919"/>
    </source>
</evidence>
<comment type="subunit">
    <text evidence="8">Homodimer. Forms a stable heterotetrameric complex of 2 MoeB and 2 MoaD during adenylation of MoaD.</text>
</comment>
<comment type="caution">
    <text evidence="15">The sequence shown here is derived from an EMBL/GenBank/DDBJ whole genome shotgun (WGS) entry which is preliminary data.</text>
</comment>
<evidence type="ECO:0000256" key="3">
    <source>
        <dbReference type="ARBA" id="ARBA00022679"/>
    </source>
</evidence>
<keyword evidence="3" id="KW-0808">Transferase</keyword>
<evidence type="ECO:0000313" key="15">
    <source>
        <dbReference type="EMBL" id="NDY95720.1"/>
    </source>
</evidence>
<feature type="domain" description="Rhodanese" evidence="14">
    <location>
        <begin position="270"/>
        <end position="358"/>
    </location>
</feature>
<reference evidence="15 16" key="1">
    <citation type="submission" date="2020-02" db="EMBL/GenBank/DDBJ databases">
        <authorList>
            <person name="Zhang X.-Y."/>
        </authorList>
    </citation>
    <scope>NUCLEOTIDE SEQUENCE [LARGE SCALE GENOMIC DNA]</scope>
    <source>
        <strain evidence="15 16">C33</strain>
    </source>
</reference>
<name>A0A845V0I4_9GAMM</name>
<dbReference type="PROSITE" id="PS00380">
    <property type="entry name" value="RHODANESE_1"/>
    <property type="match status" value="1"/>
</dbReference>
<dbReference type="GO" id="GO:0061605">
    <property type="term" value="F:molybdopterin-synthase adenylyltransferase activity"/>
    <property type="evidence" value="ECO:0007669"/>
    <property type="project" value="UniProtKB-EC"/>
</dbReference>
<dbReference type="GO" id="GO:0008641">
    <property type="term" value="F:ubiquitin-like modifier activating enzyme activity"/>
    <property type="evidence" value="ECO:0007669"/>
    <property type="project" value="InterPro"/>
</dbReference>
<dbReference type="Pfam" id="PF00899">
    <property type="entry name" value="ThiF"/>
    <property type="match status" value="1"/>
</dbReference>
<dbReference type="SMART" id="SM00450">
    <property type="entry name" value="RHOD"/>
    <property type="match status" value="1"/>
</dbReference>
<evidence type="ECO:0000256" key="8">
    <source>
        <dbReference type="ARBA" id="ARBA00063809"/>
    </source>
</evidence>
<evidence type="ECO:0000256" key="11">
    <source>
        <dbReference type="ARBA" id="ARBA00075110"/>
    </source>
</evidence>
<protein>
    <recommendedName>
        <fullName evidence="10">Molybdopterin-synthase adenylyltransferase</fullName>
        <ecNumber evidence="9">2.7.7.80</ecNumber>
    </recommendedName>
    <alternativeName>
        <fullName evidence="13">MoaD protein adenylase</fullName>
    </alternativeName>
    <alternativeName>
        <fullName evidence="11">Molybdopterin-converting factor subunit 1 adenylase</fullName>
    </alternativeName>
    <alternativeName>
        <fullName evidence="12">Sulfur carrier protein MoaD adenylyltransferase</fullName>
    </alternativeName>
</protein>
<dbReference type="PANTHER" id="PTHR10953">
    <property type="entry name" value="UBIQUITIN-ACTIVATING ENZYME E1"/>
    <property type="match status" value="1"/>
</dbReference>
<dbReference type="Gene3D" id="3.40.50.720">
    <property type="entry name" value="NAD(P)-binding Rossmann-like Domain"/>
    <property type="match status" value="1"/>
</dbReference>
<evidence type="ECO:0000256" key="7">
    <source>
        <dbReference type="ARBA" id="ARBA00055169"/>
    </source>
</evidence>
<dbReference type="AlphaFoldDB" id="A0A845V0I4"/>